<protein>
    <submittedName>
        <fullName evidence="3">Uncharacterized protein</fullName>
    </submittedName>
</protein>
<feature type="compositionally biased region" description="Polar residues" evidence="1">
    <location>
        <begin position="131"/>
        <end position="141"/>
    </location>
</feature>
<evidence type="ECO:0000256" key="2">
    <source>
        <dbReference type="SAM" id="Phobius"/>
    </source>
</evidence>
<dbReference type="AlphaFoldDB" id="A0A5S9QSD4"/>
<dbReference type="Proteomes" id="UP000434580">
    <property type="component" value="Unassembled WGS sequence"/>
</dbReference>
<evidence type="ECO:0000313" key="3">
    <source>
        <dbReference type="EMBL" id="CAA0122370.1"/>
    </source>
</evidence>
<evidence type="ECO:0000256" key="1">
    <source>
        <dbReference type="SAM" id="MobiDB-lite"/>
    </source>
</evidence>
<dbReference type="EMBL" id="CACSII010000022">
    <property type="protein sequence ID" value="CAA0122370.1"/>
    <property type="molecule type" value="Genomic_DNA"/>
</dbReference>
<proteinExistence type="predicted"/>
<keyword evidence="2" id="KW-0812">Transmembrane</keyword>
<gene>
    <name evidence="3" type="ORF">DPBNPPHM_02843</name>
</gene>
<accession>A0A5S9QSD4</accession>
<organism evidence="3 4">
    <name type="scientific">BD1-7 clade bacterium</name>
    <dbReference type="NCBI Taxonomy" id="2029982"/>
    <lineage>
        <taxon>Bacteria</taxon>
        <taxon>Pseudomonadati</taxon>
        <taxon>Pseudomonadota</taxon>
        <taxon>Gammaproteobacteria</taxon>
        <taxon>Cellvibrionales</taxon>
        <taxon>Spongiibacteraceae</taxon>
        <taxon>BD1-7 clade</taxon>
    </lineage>
</organism>
<feature type="region of interest" description="Disordered" evidence="1">
    <location>
        <begin position="119"/>
        <end position="141"/>
    </location>
</feature>
<feature type="transmembrane region" description="Helical" evidence="2">
    <location>
        <begin position="29"/>
        <end position="48"/>
    </location>
</feature>
<name>A0A5S9QSD4_9GAMM</name>
<reference evidence="3 4" key="1">
    <citation type="submission" date="2019-11" db="EMBL/GenBank/DDBJ databases">
        <authorList>
            <person name="Holert J."/>
        </authorList>
    </citation>
    <scope>NUCLEOTIDE SEQUENCE [LARGE SCALE GENOMIC DNA]</scope>
    <source>
        <strain evidence="3">BC5_2</strain>
    </source>
</reference>
<keyword evidence="2" id="KW-0472">Membrane</keyword>
<evidence type="ECO:0000313" key="4">
    <source>
        <dbReference type="Proteomes" id="UP000434580"/>
    </source>
</evidence>
<sequence length="141" mass="16125">MITYLYWALVFIIAIGAFGFFVRNNHWKAGSICALIVLLVGWSSYFFYFEQVFVKRFGGVMTINVPEGQYHLGSTWKGDNLWIENYDPKKNTCVFQEYSRGHVLEGKVVLKNCNPLVPTQVPTQKRDERQSQSSTDTSGAL</sequence>
<keyword evidence="2" id="KW-1133">Transmembrane helix</keyword>
<feature type="transmembrane region" description="Helical" evidence="2">
    <location>
        <begin position="6"/>
        <end position="22"/>
    </location>
</feature>